<sequence length="39" mass="4193">MERRWLAAKWLIKQGMAGLPRCQRAADAPSVAGLAKVAA</sequence>
<dbReference type="AlphaFoldDB" id="C4GJI1"/>
<organism evidence="1 2">
    <name type="scientific">Kingella oralis ATCC 51147</name>
    <dbReference type="NCBI Taxonomy" id="629741"/>
    <lineage>
        <taxon>Bacteria</taxon>
        <taxon>Pseudomonadati</taxon>
        <taxon>Pseudomonadota</taxon>
        <taxon>Betaproteobacteria</taxon>
        <taxon>Neisseriales</taxon>
        <taxon>Neisseriaceae</taxon>
        <taxon>Kingella</taxon>
    </lineage>
</organism>
<evidence type="ECO:0000313" key="2">
    <source>
        <dbReference type="Proteomes" id="UP000003009"/>
    </source>
</evidence>
<name>C4GJI1_9NEIS</name>
<dbReference type="HOGENOM" id="CLU_214371_0_0_4"/>
<reference evidence="1" key="1">
    <citation type="submission" date="2009-04" db="EMBL/GenBank/DDBJ databases">
        <authorList>
            <person name="Weinstock G."/>
            <person name="Sodergren E."/>
            <person name="Clifton S."/>
            <person name="Fulton L."/>
            <person name="Fulton B."/>
            <person name="Courtney L."/>
            <person name="Fronick C."/>
            <person name="Harrison M."/>
            <person name="Strong C."/>
            <person name="Farmer C."/>
            <person name="Delahaunty K."/>
            <person name="Markovic C."/>
            <person name="Hall O."/>
            <person name="Minx P."/>
            <person name="Tomlinson C."/>
            <person name="Mitreva M."/>
            <person name="Nelson J."/>
            <person name="Hou S."/>
            <person name="Wollam A."/>
            <person name="Pepin K.H."/>
            <person name="Johnson M."/>
            <person name="Bhonagiri V."/>
            <person name="Nash W.E."/>
            <person name="Warren W."/>
            <person name="Chinwalla A."/>
            <person name="Mardis E.R."/>
            <person name="Wilson R.K."/>
        </authorList>
    </citation>
    <scope>NUCLEOTIDE SEQUENCE [LARGE SCALE GENOMIC DNA]</scope>
    <source>
        <strain evidence="1">ATCC 51147</strain>
    </source>
</reference>
<protein>
    <submittedName>
        <fullName evidence="1">Uncharacterized protein</fullName>
    </submittedName>
</protein>
<evidence type="ECO:0000313" key="1">
    <source>
        <dbReference type="EMBL" id="EEP67953.1"/>
    </source>
</evidence>
<gene>
    <name evidence="1" type="ORF">GCWU000324_02204</name>
</gene>
<dbReference type="STRING" id="629741.GCWU000324_02204"/>
<proteinExistence type="predicted"/>
<accession>C4GJI1</accession>
<keyword evidence="2" id="KW-1185">Reference proteome</keyword>
<dbReference type="EMBL" id="ACJW02000003">
    <property type="protein sequence ID" value="EEP67953.1"/>
    <property type="molecule type" value="Genomic_DNA"/>
</dbReference>
<comment type="caution">
    <text evidence="1">The sequence shown here is derived from an EMBL/GenBank/DDBJ whole genome shotgun (WGS) entry which is preliminary data.</text>
</comment>
<dbReference type="Proteomes" id="UP000003009">
    <property type="component" value="Unassembled WGS sequence"/>
</dbReference>